<name>I3EDK0_NEMP3</name>
<sequence>MCEEERTKHAINPRQYHPSIRLVCNTDQEVYVRYAILCESTMLRKMVDNPAFIECENNTIKLPINYRCLQRIVEYLHYKYNYRQNRMEVQDFKIEDQESLDLLEVSAFLRL</sequence>
<dbReference type="VEuPathDB" id="MicrosporidiaDB:NEQG_02420"/>
<comment type="similarity">
    <text evidence="2">Belongs to the SKP1 family.</text>
</comment>
<evidence type="ECO:0000256" key="4">
    <source>
        <dbReference type="ARBA" id="ARBA00023242"/>
    </source>
</evidence>
<dbReference type="EMBL" id="GL870883">
    <property type="protein sequence ID" value="EIJ87297.1"/>
    <property type="molecule type" value="Genomic_DNA"/>
</dbReference>
<comment type="subcellular location">
    <subcellularLocation>
        <location evidence="1">Nucleus</location>
    </subcellularLocation>
</comment>
<dbReference type="GO" id="GO:0005634">
    <property type="term" value="C:nucleus"/>
    <property type="evidence" value="ECO:0007669"/>
    <property type="project" value="UniProtKB-SubCell"/>
</dbReference>
<dbReference type="OMA" id="IVEYLHY"/>
<gene>
    <name evidence="5" type="ORF">NEQG_02420</name>
</gene>
<dbReference type="InParanoid" id="I3EDK0"/>
<evidence type="ECO:0000256" key="1">
    <source>
        <dbReference type="ARBA" id="ARBA00004123"/>
    </source>
</evidence>
<accession>I3EDK0</accession>
<dbReference type="GO" id="GO:0006511">
    <property type="term" value="P:ubiquitin-dependent protein catabolic process"/>
    <property type="evidence" value="ECO:0007669"/>
    <property type="project" value="InterPro"/>
</dbReference>
<dbReference type="SUPFAM" id="SSF54695">
    <property type="entry name" value="POZ domain"/>
    <property type="match status" value="1"/>
</dbReference>
<reference evidence="5" key="1">
    <citation type="submission" date="2011-01" db="EMBL/GenBank/DDBJ databases">
        <title>The Genome Sequence of Nematocida parisii strain ERTm3.</title>
        <authorList>
            <consortium name="The Broad Institute Genome Sequencing Platform"/>
            <consortium name="The Broad Institute Genome Sequencing Center for Infectious Disease"/>
            <person name="Cuomo C."/>
            <person name="Troemel E."/>
            <person name="Young S.K."/>
            <person name="Zeng Q."/>
            <person name="Gargeya S."/>
            <person name="Fitzgerald M."/>
            <person name="Haas B."/>
            <person name="Abouelleil A."/>
            <person name="Alvarado L."/>
            <person name="Arachchi H.M."/>
            <person name="Berlin A."/>
            <person name="Chapman S.B."/>
            <person name="Gearin G."/>
            <person name="Goldberg J."/>
            <person name="Griggs A."/>
            <person name="Gujja S."/>
            <person name="Hansen M."/>
            <person name="Heiman D."/>
            <person name="Howarth C."/>
            <person name="Larimer J."/>
            <person name="Lui A."/>
            <person name="MacDonald P.J.P."/>
            <person name="McCowen C."/>
            <person name="Montmayeur A."/>
            <person name="Murphy C."/>
            <person name="Neiman D."/>
            <person name="Pearson M."/>
            <person name="Priest M."/>
            <person name="Roberts A."/>
            <person name="Saif S."/>
            <person name="Shea T."/>
            <person name="Sisk P."/>
            <person name="Stolte C."/>
            <person name="Sykes S."/>
            <person name="Wortman J."/>
            <person name="Nusbaum C."/>
            <person name="Birren B."/>
        </authorList>
    </citation>
    <scope>NUCLEOTIDE SEQUENCE</scope>
    <source>
        <strain evidence="5">ERTm3</strain>
    </source>
</reference>
<dbReference type="OrthoDB" id="249087at2759"/>
<evidence type="ECO:0000313" key="5">
    <source>
        <dbReference type="EMBL" id="EIJ87297.1"/>
    </source>
</evidence>
<dbReference type="PANTHER" id="PTHR20648">
    <property type="entry name" value="ELONGIN-C"/>
    <property type="match status" value="1"/>
</dbReference>
<keyword evidence="6" id="KW-1185">Reference proteome</keyword>
<dbReference type="AlphaFoldDB" id="I3EDK0"/>
<dbReference type="FunCoup" id="I3EDK0">
    <property type="interactions" value="116"/>
</dbReference>
<proteinExistence type="inferred from homology"/>
<evidence type="ECO:0000313" key="6">
    <source>
        <dbReference type="Proteomes" id="UP000002872"/>
    </source>
</evidence>
<keyword evidence="4" id="KW-0539">Nucleus</keyword>
<dbReference type="HOGENOM" id="CLU_130038_4_0_1"/>
<dbReference type="Gene3D" id="3.30.710.10">
    <property type="entry name" value="Potassium Channel Kv1.1, Chain A"/>
    <property type="match status" value="1"/>
</dbReference>
<dbReference type="InterPro" id="IPR011333">
    <property type="entry name" value="SKP1/BTB/POZ_sf"/>
</dbReference>
<dbReference type="Proteomes" id="UP000002872">
    <property type="component" value="Unassembled WGS sequence"/>
</dbReference>
<organism evidence="5 6">
    <name type="scientific">Nematocida parisii (strain ERTm3)</name>
    <name type="common">Nematode killer fungus</name>
    <dbReference type="NCBI Taxonomy" id="935791"/>
    <lineage>
        <taxon>Eukaryota</taxon>
        <taxon>Fungi</taxon>
        <taxon>Fungi incertae sedis</taxon>
        <taxon>Microsporidia</taxon>
        <taxon>Nematocida</taxon>
    </lineage>
</organism>
<dbReference type="SMART" id="SM00512">
    <property type="entry name" value="Skp1"/>
    <property type="match status" value="1"/>
</dbReference>
<evidence type="ECO:0000256" key="3">
    <source>
        <dbReference type="ARBA" id="ARBA00021347"/>
    </source>
</evidence>
<evidence type="ECO:0000256" key="2">
    <source>
        <dbReference type="ARBA" id="ARBA00009993"/>
    </source>
</evidence>
<protein>
    <recommendedName>
        <fullName evidence="3">Elongin-C</fullName>
    </recommendedName>
</protein>
<dbReference type="InterPro" id="IPR001232">
    <property type="entry name" value="SKP1-like"/>
</dbReference>
<dbReference type="STRING" id="935791.I3EDK0"/>
<dbReference type="InterPro" id="IPR039948">
    <property type="entry name" value="ELC1"/>
</dbReference>
<dbReference type="FunFam" id="3.30.710.10:FF:000035">
    <property type="entry name" value="Elongin C transcription elongation factor"/>
    <property type="match status" value="1"/>
</dbReference>